<sequence length="465" mass="52979">MDDHEFMEGMEQEDEDEFIEEPMSADFDLGNINDPIGVDEPINHEVQPKPPTVNSAGIDLDSLSNDYTDYALMNSAAYQRVESAKASGIQGVESIPELDRTWVEVTTVKGNSRLEALLAEFKRQKDEAVKESIRRALEDLFQQYVQMGNLQEALKLYGRGMREYCTAPNQIVQMLINWISVTVYAEQWSKLFVLLPQAERAIAEIIERENTPTSATLANPYTQMQSGSKVGNKSHKDFVLSSKAKILAVTGLANLQDKKFKEAAEKFMTVDLDVLNYPQLLSASDVAVYGVMCALATFNRSELKERVLGSNLFRKSLESEPKLIELLQKFCKSQFGVCLDILHELRDQLLLNIYLAPHINVLYISIRQSAIIQYFDSYFTADITQMAVEFRTTAEQMESELVTLIERGQLKAKIDSYNKVLHAKFSDNRTDTYDRIMALRKQFDHRINAILLRAAILNHRIYEQK</sequence>
<dbReference type="PROSITE" id="PS50250">
    <property type="entry name" value="PCI"/>
    <property type="match status" value="1"/>
</dbReference>
<dbReference type="AlphaFoldDB" id="A0ABD2IF76"/>
<dbReference type="Gene3D" id="1.25.40.570">
    <property type="match status" value="1"/>
</dbReference>
<evidence type="ECO:0000256" key="6">
    <source>
        <dbReference type="ARBA" id="ARBA00023242"/>
    </source>
</evidence>
<comment type="similarity">
    <text evidence="3">Belongs to the CSN1 family.</text>
</comment>
<dbReference type="EMBL" id="JBICCN010000319">
    <property type="protein sequence ID" value="KAL3077916.1"/>
    <property type="molecule type" value="Genomic_DNA"/>
</dbReference>
<dbReference type="Proteomes" id="UP001620645">
    <property type="component" value="Unassembled WGS sequence"/>
</dbReference>
<evidence type="ECO:0000256" key="2">
    <source>
        <dbReference type="ARBA" id="ARBA00004496"/>
    </source>
</evidence>
<dbReference type="PANTHER" id="PTHR14145:SF2">
    <property type="entry name" value="COP9 SIGNALOSOME COMPLEX SUBUNIT 1"/>
    <property type="match status" value="1"/>
</dbReference>
<name>A0ABD2IF76_HETSC</name>
<evidence type="ECO:0000256" key="3">
    <source>
        <dbReference type="ARBA" id="ARBA00008793"/>
    </source>
</evidence>
<dbReference type="InterPro" id="IPR019585">
    <property type="entry name" value="Rpn7/CSN1"/>
</dbReference>
<dbReference type="Pfam" id="PF01399">
    <property type="entry name" value="PCI"/>
    <property type="match status" value="1"/>
</dbReference>
<dbReference type="PANTHER" id="PTHR14145">
    <property type="entry name" value="26S PROTESOME SUBUNIT 6"/>
    <property type="match status" value="1"/>
</dbReference>
<gene>
    <name evidence="8" type="ORF">niasHS_013445</name>
</gene>
<protein>
    <recommendedName>
        <fullName evidence="7">PCI domain-containing protein</fullName>
    </recommendedName>
</protein>
<evidence type="ECO:0000313" key="8">
    <source>
        <dbReference type="EMBL" id="KAL3077916.1"/>
    </source>
</evidence>
<dbReference type="GO" id="GO:0008180">
    <property type="term" value="C:COP9 signalosome"/>
    <property type="evidence" value="ECO:0007669"/>
    <property type="project" value="UniProtKB-KW"/>
</dbReference>
<organism evidence="8 9">
    <name type="scientific">Heterodera schachtii</name>
    <name type="common">Sugarbeet cyst nematode worm</name>
    <name type="synonym">Tylenchus schachtii</name>
    <dbReference type="NCBI Taxonomy" id="97005"/>
    <lineage>
        <taxon>Eukaryota</taxon>
        <taxon>Metazoa</taxon>
        <taxon>Ecdysozoa</taxon>
        <taxon>Nematoda</taxon>
        <taxon>Chromadorea</taxon>
        <taxon>Rhabditida</taxon>
        <taxon>Tylenchina</taxon>
        <taxon>Tylenchomorpha</taxon>
        <taxon>Tylenchoidea</taxon>
        <taxon>Heteroderidae</taxon>
        <taxon>Heteroderinae</taxon>
        <taxon>Heterodera</taxon>
    </lineage>
</organism>
<dbReference type="InterPro" id="IPR000717">
    <property type="entry name" value="PCI_dom"/>
</dbReference>
<keyword evidence="5" id="KW-0736">Signalosome</keyword>
<evidence type="ECO:0000256" key="5">
    <source>
        <dbReference type="ARBA" id="ARBA00022790"/>
    </source>
</evidence>
<keyword evidence="6" id="KW-0539">Nucleus</keyword>
<dbReference type="GO" id="GO:0005737">
    <property type="term" value="C:cytoplasm"/>
    <property type="evidence" value="ECO:0007669"/>
    <property type="project" value="UniProtKB-SubCell"/>
</dbReference>
<accession>A0ABD2IF76</accession>
<dbReference type="InterPro" id="IPR036390">
    <property type="entry name" value="WH_DNA-bd_sf"/>
</dbReference>
<keyword evidence="4" id="KW-0963">Cytoplasm</keyword>
<dbReference type="Pfam" id="PF10602">
    <property type="entry name" value="RPN7"/>
    <property type="match status" value="1"/>
</dbReference>
<reference evidence="8 9" key="1">
    <citation type="submission" date="2024-10" db="EMBL/GenBank/DDBJ databases">
        <authorList>
            <person name="Kim D."/>
        </authorList>
    </citation>
    <scope>NUCLEOTIDE SEQUENCE [LARGE SCALE GENOMIC DNA]</scope>
    <source>
        <strain evidence="8">Taebaek</strain>
    </source>
</reference>
<evidence type="ECO:0000259" key="7">
    <source>
        <dbReference type="PROSITE" id="PS50250"/>
    </source>
</evidence>
<comment type="subcellular location">
    <subcellularLocation>
        <location evidence="2">Cytoplasm</location>
    </subcellularLocation>
    <subcellularLocation>
        <location evidence="1">Nucleus</location>
    </subcellularLocation>
</comment>
<evidence type="ECO:0000256" key="1">
    <source>
        <dbReference type="ARBA" id="ARBA00004123"/>
    </source>
</evidence>
<evidence type="ECO:0000313" key="9">
    <source>
        <dbReference type="Proteomes" id="UP001620645"/>
    </source>
</evidence>
<comment type="caution">
    <text evidence="8">The sequence shown here is derived from an EMBL/GenBank/DDBJ whole genome shotgun (WGS) entry which is preliminary data.</text>
</comment>
<dbReference type="SUPFAM" id="SSF46785">
    <property type="entry name" value="Winged helix' DNA-binding domain"/>
    <property type="match status" value="1"/>
</dbReference>
<feature type="domain" description="PCI" evidence="7">
    <location>
        <begin position="256"/>
        <end position="428"/>
    </location>
</feature>
<dbReference type="InterPro" id="IPR045135">
    <property type="entry name" value="Rpn7_N"/>
</dbReference>
<dbReference type="SMART" id="SM00088">
    <property type="entry name" value="PINT"/>
    <property type="match status" value="1"/>
</dbReference>
<proteinExistence type="inferred from homology"/>
<evidence type="ECO:0000256" key="4">
    <source>
        <dbReference type="ARBA" id="ARBA00022490"/>
    </source>
</evidence>
<keyword evidence="9" id="KW-1185">Reference proteome</keyword>